<feature type="domain" description="Mur ligase central" evidence="1">
    <location>
        <begin position="40"/>
        <end position="199"/>
    </location>
</feature>
<dbReference type="InterPro" id="IPR036565">
    <property type="entry name" value="Mur-like_cat_sf"/>
</dbReference>
<proteinExistence type="predicted"/>
<dbReference type="GO" id="GO:0005524">
    <property type="term" value="F:ATP binding"/>
    <property type="evidence" value="ECO:0007669"/>
    <property type="project" value="InterPro"/>
</dbReference>
<dbReference type="PANTHER" id="PTHR43445">
    <property type="entry name" value="UDP-N-ACETYLMURAMATE--L-ALANINE LIGASE-RELATED"/>
    <property type="match status" value="1"/>
</dbReference>
<protein>
    <submittedName>
        <fullName evidence="2">PGA synthase CapB</fullName>
    </submittedName>
</protein>
<dbReference type="RefSeq" id="WP_188377121.1">
    <property type="nucleotide sequence ID" value="NZ_BMEL01000002.1"/>
</dbReference>
<dbReference type="GO" id="GO:0016881">
    <property type="term" value="F:acid-amino acid ligase activity"/>
    <property type="evidence" value="ECO:0007669"/>
    <property type="project" value="InterPro"/>
</dbReference>
<sequence length="420" mass="47708">MNELSYLLIFAVIVVALGLRERITLDRKLKQIPTRVLINGIRGKSTVTRLVMGILKENGDKVIGKTTGTSARMFYWDSEEEEPIIRGLQGPNISEQRKMVHKVTDRKAEAFVSECMAVHPVYQKIFQERLVKSNITIITNVMEDHLDVMGPTLDDIAQAFSSTIPHNGYLIIPETPYQRFFEKAAYKRNSKVIVADESAIDEEYLKKFPFMIFPQNAALALAVADILQIDREVALKGMLTAPVDPGAMRVHKFGNVKSPKYFFNGFAANDVTSTLNIWERIKEQGYPTEDVTVVMNCRHDRVERTIEFAEKVLPHMDIDRLVIIGKEAHPILTAYDEGKIRTKHIVNLEKQPIDKAIDYVVGLPKNALIYGVGNIHGGGEEFAEAIEKKEHSPTRLHEERKEEESSFSVDILERKYQTNK</sequence>
<dbReference type="Proteomes" id="UP000660110">
    <property type="component" value="Unassembled WGS sequence"/>
</dbReference>
<dbReference type="Gene3D" id="3.40.1190.10">
    <property type="entry name" value="Mur-like, catalytic domain"/>
    <property type="match status" value="1"/>
</dbReference>
<keyword evidence="3" id="KW-1185">Reference proteome</keyword>
<dbReference type="NCBIfam" id="TIGR04012">
    <property type="entry name" value="poly_gGlu_PgsB"/>
    <property type="match status" value="1"/>
</dbReference>
<name>A0A917EUU1_HALAA</name>
<dbReference type="InterPro" id="IPR050061">
    <property type="entry name" value="MurCDEF_pg_biosynth"/>
</dbReference>
<organism evidence="2 3">
    <name type="scientific">Halobacillus andaensis</name>
    <dbReference type="NCBI Taxonomy" id="1176239"/>
    <lineage>
        <taxon>Bacteria</taxon>
        <taxon>Bacillati</taxon>
        <taxon>Bacillota</taxon>
        <taxon>Bacilli</taxon>
        <taxon>Bacillales</taxon>
        <taxon>Bacillaceae</taxon>
        <taxon>Halobacillus</taxon>
    </lineage>
</organism>
<dbReference type="SUPFAM" id="SSF53623">
    <property type="entry name" value="MurD-like peptide ligases, catalytic domain"/>
    <property type="match status" value="1"/>
</dbReference>
<dbReference type="InterPro" id="IPR008337">
    <property type="entry name" value="Capsule_biosynth_CapB"/>
</dbReference>
<dbReference type="EMBL" id="BMEL01000002">
    <property type="protein sequence ID" value="GGF19338.1"/>
    <property type="molecule type" value="Genomic_DNA"/>
</dbReference>
<dbReference type="AlphaFoldDB" id="A0A917EUU1"/>
<dbReference type="Pfam" id="PF08245">
    <property type="entry name" value="Mur_ligase_M"/>
    <property type="match status" value="1"/>
</dbReference>
<dbReference type="InterPro" id="IPR013221">
    <property type="entry name" value="Mur_ligase_cen"/>
</dbReference>
<dbReference type="PANTHER" id="PTHR43445:SF1">
    <property type="entry name" value="PGA SYNTHASE CAPB"/>
    <property type="match status" value="1"/>
</dbReference>
<dbReference type="GO" id="GO:0045227">
    <property type="term" value="P:capsule polysaccharide biosynthetic process"/>
    <property type="evidence" value="ECO:0007669"/>
    <property type="project" value="InterPro"/>
</dbReference>
<reference evidence="2" key="1">
    <citation type="journal article" date="2014" name="Int. J. Syst. Evol. Microbiol.">
        <title>Complete genome sequence of Corynebacterium casei LMG S-19264T (=DSM 44701T), isolated from a smear-ripened cheese.</title>
        <authorList>
            <consortium name="US DOE Joint Genome Institute (JGI-PGF)"/>
            <person name="Walter F."/>
            <person name="Albersmeier A."/>
            <person name="Kalinowski J."/>
            <person name="Ruckert C."/>
        </authorList>
    </citation>
    <scope>NUCLEOTIDE SEQUENCE</scope>
    <source>
        <strain evidence="2">CGMCC 1.12153</strain>
    </source>
</reference>
<dbReference type="PRINTS" id="PR01758">
    <property type="entry name" value="CAPSULEPROTB"/>
</dbReference>
<dbReference type="GO" id="GO:0016020">
    <property type="term" value="C:membrane"/>
    <property type="evidence" value="ECO:0007669"/>
    <property type="project" value="InterPro"/>
</dbReference>
<evidence type="ECO:0000259" key="1">
    <source>
        <dbReference type="Pfam" id="PF08245"/>
    </source>
</evidence>
<comment type="caution">
    <text evidence="2">The sequence shown here is derived from an EMBL/GenBank/DDBJ whole genome shotgun (WGS) entry which is preliminary data.</text>
</comment>
<accession>A0A917EUU1</accession>
<evidence type="ECO:0000313" key="2">
    <source>
        <dbReference type="EMBL" id="GGF19338.1"/>
    </source>
</evidence>
<reference evidence="2" key="2">
    <citation type="submission" date="2020-09" db="EMBL/GenBank/DDBJ databases">
        <authorList>
            <person name="Sun Q."/>
            <person name="Zhou Y."/>
        </authorList>
    </citation>
    <scope>NUCLEOTIDE SEQUENCE</scope>
    <source>
        <strain evidence="2">CGMCC 1.12153</strain>
    </source>
</reference>
<evidence type="ECO:0000313" key="3">
    <source>
        <dbReference type="Proteomes" id="UP000660110"/>
    </source>
</evidence>
<gene>
    <name evidence="2" type="primary">capB</name>
    <name evidence="2" type="ORF">GCM10010954_17590</name>
</gene>